<organism evidence="3 4">
    <name type="scientific">Candidatus Obscuribacter phosphatis</name>
    <dbReference type="NCBI Taxonomy" id="1906157"/>
    <lineage>
        <taxon>Bacteria</taxon>
        <taxon>Bacillati</taxon>
        <taxon>Candidatus Melainabacteria</taxon>
        <taxon>Candidatus Obscuribacterales</taxon>
        <taxon>Candidatus Obscuribacteraceae</taxon>
        <taxon>Candidatus Obscuribacter</taxon>
    </lineage>
</organism>
<dbReference type="AlphaFoldDB" id="A0A8J7TQ08"/>
<keyword evidence="1" id="KW-0677">Repeat</keyword>
<sequence>MLDSVFERSSDSLLQVMQLALDECINLEHGYICTDHIIAALTSDYAGIAAEALGSMKIDEEAVRKELEEKVKSKMESELPFSGRPDLSSGLPSVTLPVVAHSASGDTRKAYGMSDLTVQALHRAYEYALFLGLNYINPEHLLLGIMDLKECIAVRTIVDLGGNVDFLRKQIMMLMAKNLSSDSTLPGLKDAVVNGLRELIDKHYRAISTLQALSVRSRHALGSLPPRSEIVHMVCTGYVPDFLINQMAFRRYLLEETLNQLNCRVGGLDKELSASIISAAAQSLRMEVRNSIEFMLANEYRLFSQMLDDAEHDLIGSVIEDLWWAQGEEIALNELFSEALDDHRRKHLLSLQERRLEINARLSKLREKLDETIRHCFVKRAAT</sequence>
<dbReference type="PROSITE" id="PS51903">
    <property type="entry name" value="CLP_R"/>
    <property type="match status" value="1"/>
</dbReference>
<evidence type="ECO:0000259" key="2">
    <source>
        <dbReference type="PROSITE" id="PS51903"/>
    </source>
</evidence>
<dbReference type="Proteomes" id="UP000664277">
    <property type="component" value="Unassembled WGS sequence"/>
</dbReference>
<dbReference type="SUPFAM" id="SSF81923">
    <property type="entry name" value="Double Clp-N motif"/>
    <property type="match status" value="2"/>
</dbReference>
<gene>
    <name evidence="3" type="ORF">J0M35_19500</name>
</gene>
<reference evidence="3" key="1">
    <citation type="submission" date="2021-02" db="EMBL/GenBank/DDBJ databases">
        <title>Genome-Resolved Metagenomics of a Microbial Community Performing Photosynthetic Biological Nutrient Removal.</title>
        <authorList>
            <person name="Mcdaniel E.A."/>
        </authorList>
    </citation>
    <scope>NUCLEOTIDE SEQUENCE</scope>
    <source>
        <strain evidence="3">UWPOB_OBS1</strain>
    </source>
</reference>
<evidence type="ECO:0000256" key="1">
    <source>
        <dbReference type="PROSITE-ProRule" id="PRU01251"/>
    </source>
</evidence>
<dbReference type="InterPro" id="IPR004176">
    <property type="entry name" value="Clp_R_N"/>
</dbReference>
<dbReference type="Pfam" id="PF02861">
    <property type="entry name" value="Clp_N"/>
    <property type="match status" value="2"/>
</dbReference>
<dbReference type="EMBL" id="JAFLCK010000043">
    <property type="protein sequence ID" value="MBN8662563.1"/>
    <property type="molecule type" value="Genomic_DNA"/>
</dbReference>
<protein>
    <recommendedName>
        <fullName evidence="2">Clp R domain-containing protein</fullName>
    </recommendedName>
</protein>
<feature type="domain" description="Clp R" evidence="2">
    <location>
        <begin position="6"/>
        <end position="178"/>
    </location>
</feature>
<accession>A0A8J7TQ08</accession>
<proteinExistence type="predicted"/>
<name>A0A8J7TQ08_9BACT</name>
<dbReference type="InterPro" id="IPR036628">
    <property type="entry name" value="Clp_N_dom_sf"/>
</dbReference>
<evidence type="ECO:0000313" key="4">
    <source>
        <dbReference type="Proteomes" id="UP000664277"/>
    </source>
</evidence>
<comment type="caution">
    <text evidence="3">The sequence shown here is derived from an EMBL/GenBank/DDBJ whole genome shotgun (WGS) entry which is preliminary data.</text>
</comment>
<evidence type="ECO:0000313" key="3">
    <source>
        <dbReference type="EMBL" id="MBN8662563.1"/>
    </source>
</evidence>
<dbReference type="Gene3D" id="1.10.1780.10">
    <property type="entry name" value="Clp, N-terminal domain"/>
    <property type="match status" value="1"/>
</dbReference>